<dbReference type="Proteomes" id="UP000775872">
    <property type="component" value="Unassembled WGS sequence"/>
</dbReference>
<dbReference type="OrthoDB" id="1844152at2759"/>
<accession>A0A9N9Z1Z7</accession>
<reference evidence="7 8" key="2">
    <citation type="submission" date="2021-10" db="EMBL/GenBank/DDBJ databases">
        <authorList>
            <person name="Piombo E."/>
        </authorList>
    </citation>
    <scope>NUCLEOTIDE SEQUENCE [LARGE SCALE GENOMIC DNA]</scope>
</reference>
<organism evidence="7 8">
    <name type="scientific">Clonostachys solani</name>
    <dbReference type="NCBI Taxonomy" id="160281"/>
    <lineage>
        <taxon>Eukaryota</taxon>
        <taxon>Fungi</taxon>
        <taxon>Dikarya</taxon>
        <taxon>Ascomycota</taxon>
        <taxon>Pezizomycotina</taxon>
        <taxon>Sordariomycetes</taxon>
        <taxon>Hypocreomycetidae</taxon>
        <taxon>Hypocreales</taxon>
        <taxon>Bionectriaceae</taxon>
        <taxon>Clonostachys</taxon>
    </lineage>
</organism>
<evidence type="ECO:0000256" key="4">
    <source>
        <dbReference type="ARBA" id="ARBA00023242"/>
    </source>
</evidence>
<keyword evidence="8" id="KW-1185">Reference proteome</keyword>
<evidence type="ECO:0000259" key="6">
    <source>
        <dbReference type="PROSITE" id="PS50048"/>
    </source>
</evidence>
<dbReference type="CDD" id="cd00067">
    <property type="entry name" value="GAL4"/>
    <property type="match status" value="1"/>
</dbReference>
<evidence type="ECO:0000313" key="7">
    <source>
        <dbReference type="EMBL" id="CAH0047607.1"/>
    </source>
</evidence>
<evidence type="ECO:0000256" key="5">
    <source>
        <dbReference type="SAM" id="MobiDB-lite"/>
    </source>
</evidence>
<dbReference type="PROSITE" id="PS50048">
    <property type="entry name" value="ZN2_CY6_FUNGAL_2"/>
    <property type="match status" value="1"/>
</dbReference>
<proteinExistence type="predicted"/>
<feature type="domain" description="Zn(2)-C6 fungal-type" evidence="6">
    <location>
        <begin position="21"/>
        <end position="51"/>
    </location>
</feature>
<dbReference type="AlphaFoldDB" id="A0A9N9Z1Z7"/>
<feature type="region of interest" description="Disordered" evidence="5">
    <location>
        <begin position="57"/>
        <end position="99"/>
    </location>
</feature>
<dbReference type="GO" id="GO:0003677">
    <property type="term" value="F:DNA binding"/>
    <property type="evidence" value="ECO:0007669"/>
    <property type="project" value="UniProtKB-KW"/>
</dbReference>
<feature type="compositionally biased region" description="Low complexity" evidence="5">
    <location>
        <begin position="264"/>
        <end position="287"/>
    </location>
</feature>
<name>A0A9N9Z1Z7_9HYPO</name>
<feature type="compositionally biased region" description="Low complexity" evidence="5">
    <location>
        <begin position="68"/>
        <end position="77"/>
    </location>
</feature>
<keyword evidence="1" id="KW-0805">Transcription regulation</keyword>
<keyword evidence="3" id="KW-0804">Transcription</keyword>
<dbReference type="Gene3D" id="4.10.240.10">
    <property type="entry name" value="Zn(2)-C6 fungal-type DNA-binding domain"/>
    <property type="match status" value="1"/>
</dbReference>
<evidence type="ECO:0000313" key="8">
    <source>
        <dbReference type="Proteomes" id="UP000775872"/>
    </source>
</evidence>
<keyword evidence="4" id="KW-0539">Nucleus</keyword>
<feature type="compositionally biased region" description="Polar residues" evidence="5">
    <location>
        <begin position="244"/>
        <end position="255"/>
    </location>
</feature>
<reference evidence="8" key="1">
    <citation type="submission" date="2019-06" db="EMBL/GenBank/DDBJ databases">
        <authorList>
            <person name="Broberg M."/>
        </authorList>
    </citation>
    <scope>NUCLEOTIDE SEQUENCE [LARGE SCALE GENOMIC DNA]</scope>
</reference>
<dbReference type="Pfam" id="PF00172">
    <property type="entry name" value="Zn_clus"/>
    <property type="match status" value="1"/>
</dbReference>
<dbReference type="PRINTS" id="PR00755">
    <property type="entry name" value="AFLATOXINBRP"/>
</dbReference>
<evidence type="ECO:0000256" key="2">
    <source>
        <dbReference type="ARBA" id="ARBA00023125"/>
    </source>
</evidence>
<feature type="region of interest" description="Disordered" evidence="5">
    <location>
        <begin position="244"/>
        <end position="339"/>
    </location>
</feature>
<evidence type="ECO:0000256" key="1">
    <source>
        <dbReference type="ARBA" id="ARBA00023015"/>
    </source>
</evidence>
<gene>
    <name evidence="7" type="ORF">CSOL1703_00013622</name>
</gene>
<dbReference type="InterPro" id="IPR001138">
    <property type="entry name" value="Zn2Cys6_DnaBD"/>
</dbReference>
<dbReference type="PANTHER" id="PTHR31069:SF31">
    <property type="entry name" value="MONODICTYPHENONE CLUSTER TRANSCRIPTION FACTOR-RELATED"/>
    <property type="match status" value="1"/>
</dbReference>
<keyword evidence="2" id="KW-0238">DNA-binding</keyword>
<dbReference type="SMART" id="SM00066">
    <property type="entry name" value="GAL4"/>
    <property type="match status" value="1"/>
</dbReference>
<dbReference type="GO" id="GO:0008270">
    <property type="term" value="F:zinc ion binding"/>
    <property type="evidence" value="ECO:0007669"/>
    <property type="project" value="InterPro"/>
</dbReference>
<dbReference type="InterPro" id="IPR050675">
    <property type="entry name" value="OAF3"/>
</dbReference>
<dbReference type="PANTHER" id="PTHR31069">
    <property type="entry name" value="OLEATE-ACTIVATED TRANSCRIPTION FACTOR 1-RELATED"/>
    <property type="match status" value="1"/>
</dbReference>
<dbReference type="InterPro" id="IPR036864">
    <property type="entry name" value="Zn2-C6_fun-type_DNA-bd_sf"/>
</dbReference>
<dbReference type="GO" id="GO:0000981">
    <property type="term" value="F:DNA-binding transcription factor activity, RNA polymerase II-specific"/>
    <property type="evidence" value="ECO:0007669"/>
    <property type="project" value="InterPro"/>
</dbReference>
<protein>
    <recommendedName>
        <fullName evidence="6">Zn(2)-C6 fungal-type domain-containing protein</fullName>
    </recommendedName>
</protein>
<dbReference type="EMBL" id="CABFOC020000031">
    <property type="protein sequence ID" value="CAH0047607.1"/>
    <property type="molecule type" value="Genomic_DNA"/>
</dbReference>
<sequence>MVGRHGTLHASGARGPKYRTSCDRCQAAKVKCGHEKPSCRRCTYHKVECVYGISRRMGRPRAKKSPAKDSSPSPQASTNSASDENSRSKPATPAVTFGEAEPAVEIQQSSLVMNAEGARLSTDSTQISEPWAASLSTHFEPPALNQVAVEGVHSTPMLETLNTPLAFLPTPTENRMDLDDYNGYPTMSAFLDDISDSIISQQPIPAPSTLEILDPQALISAEITVGNPQESFGQVNTRLPTLVQTAQPGNGSNPIRGTDAHHQSSPSSASKRRVSMGQSMSSMLLSLTGHEDNSHAAKPSSGTHIATGPRTSVAARGESSATHVEPHYDTRPMSKSGKVSIHEKDDGCCNCHIVVTDCIVSLKAEQQRSGLVPIDCALRMETEVETSLSAVHDCQSCRCESSIHLLSLVGVRLMLDILQKTVRDEFVMRPRRINSGTISINNSDILWIGSFKVSPKTRCRFLKKLVQARFCRLAMLVERGGKVVTSGPARDCYSQSGDLLLEDISKGLRTTMGWVTLWNSKH</sequence>
<evidence type="ECO:0000256" key="3">
    <source>
        <dbReference type="ARBA" id="ARBA00023163"/>
    </source>
</evidence>
<dbReference type="SUPFAM" id="SSF57701">
    <property type="entry name" value="Zn2/Cys6 DNA-binding domain"/>
    <property type="match status" value="1"/>
</dbReference>
<comment type="caution">
    <text evidence="7">The sequence shown here is derived from an EMBL/GenBank/DDBJ whole genome shotgun (WGS) entry which is preliminary data.</text>
</comment>